<evidence type="ECO:0000256" key="5">
    <source>
        <dbReference type="ARBA" id="ARBA00022970"/>
    </source>
</evidence>
<evidence type="ECO:0000256" key="2">
    <source>
        <dbReference type="ARBA" id="ARBA00008066"/>
    </source>
</evidence>
<evidence type="ECO:0000259" key="9">
    <source>
        <dbReference type="Pfam" id="PF01490"/>
    </source>
</evidence>
<reference evidence="10" key="1">
    <citation type="submission" date="2015-07" db="EMBL/GenBank/DDBJ databases">
        <title>Adaptation to a free-living lifestyle via gene acquisitions in the diplomonad Trepomonas sp. PC1.</title>
        <authorList>
            <person name="Xu F."/>
            <person name="Jerlstrom-Hultqvist J."/>
            <person name="Kolisko M."/>
            <person name="Simpson A.G.B."/>
            <person name="Roger A.J."/>
            <person name="Svard S.G."/>
            <person name="Andersson J.O."/>
        </authorList>
    </citation>
    <scope>NUCLEOTIDE SEQUENCE</scope>
    <source>
        <strain evidence="10">PC1</strain>
    </source>
</reference>
<evidence type="ECO:0000256" key="1">
    <source>
        <dbReference type="ARBA" id="ARBA00004141"/>
    </source>
</evidence>
<feature type="transmembrane region" description="Helical" evidence="8">
    <location>
        <begin position="151"/>
        <end position="176"/>
    </location>
</feature>
<organism evidence="10">
    <name type="scientific">Trepomonas sp. PC1</name>
    <dbReference type="NCBI Taxonomy" id="1076344"/>
    <lineage>
        <taxon>Eukaryota</taxon>
        <taxon>Metamonada</taxon>
        <taxon>Diplomonadida</taxon>
        <taxon>Hexamitidae</taxon>
        <taxon>Hexamitinae</taxon>
        <taxon>Trepomonas</taxon>
    </lineage>
</organism>
<gene>
    <name evidence="10" type="ORF">TPC1_11999</name>
</gene>
<evidence type="ECO:0000256" key="7">
    <source>
        <dbReference type="ARBA" id="ARBA00023136"/>
    </source>
</evidence>
<keyword evidence="4 8" id="KW-0812">Transmembrane</keyword>
<dbReference type="AlphaFoldDB" id="A0A146KGX5"/>
<evidence type="ECO:0000256" key="6">
    <source>
        <dbReference type="ARBA" id="ARBA00022989"/>
    </source>
</evidence>
<protein>
    <submittedName>
        <fullName evidence="10">Amino acid transporter family protein</fullName>
    </submittedName>
</protein>
<feature type="transmembrane region" description="Helical" evidence="8">
    <location>
        <begin position="324"/>
        <end position="345"/>
    </location>
</feature>
<feature type="domain" description="Amino acid transporter transmembrane" evidence="9">
    <location>
        <begin position="6"/>
        <end position="380"/>
    </location>
</feature>
<dbReference type="InterPro" id="IPR013057">
    <property type="entry name" value="AA_transpt_TM"/>
</dbReference>
<feature type="transmembrane region" description="Helical" evidence="8">
    <location>
        <begin position="36"/>
        <end position="59"/>
    </location>
</feature>
<feature type="transmembrane region" description="Helical" evidence="8">
    <location>
        <begin position="80"/>
        <end position="102"/>
    </location>
</feature>
<dbReference type="GO" id="GO:0016020">
    <property type="term" value="C:membrane"/>
    <property type="evidence" value="ECO:0007669"/>
    <property type="project" value="UniProtKB-SubCell"/>
</dbReference>
<feature type="transmembrane region" description="Helical" evidence="8">
    <location>
        <begin position="196"/>
        <end position="216"/>
    </location>
</feature>
<accession>A0A146KGX5</accession>
<dbReference type="PANTHER" id="PTHR22950:SF458">
    <property type="entry name" value="SODIUM-COUPLED NEUTRAL AMINO ACID TRANSPORTER 11-RELATED"/>
    <property type="match status" value="1"/>
</dbReference>
<dbReference type="EMBL" id="GDID01001492">
    <property type="protein sequence ID" value="JAP95114.1"/>
    <property type="molecule type" value="Transcribed_RNA"/>
</dbReference>
<name>A0A146KGX5_9EUKA</name>
<evidence type="ECO:0000256" key="4">
    <source>
        <dbReference type="ARBA" id="ARBA00022692"/>
    </source>
</evidence>
<sequence>MTEKKQTGSTSFTLLSGLVGASLLSCSFIVNKLGWVLTVSAFLLSISFSIFVSKHYVDLAHYTQASSYREMTEKIVSKKLSMALEICIIITYFGSVTAYIIISAQSVSGFILNVMNVTANPYLVKAIIAICVIFPLCLLKSLKQLAKIASVAIMAIFITAITIIVYFFMHVGTGVLCTFPEGQITYKLPVWPKVDILTSILYFLMYIPALQGNFACYTVIPNLCQELQGPPVMKKKIVFTSLIIAMIFALILFLSVGLMGAAMFGDSITDNILRSFKPCKWIWADIVSIIYACVVIVAYPLVLYPIKISIVKLAKKDPTSKQGYRVMVITSILFIVLSLGLAMVLESILTIFGLFSSISGILFYFLIPLLFYVKYPKIKAENIHLDHLQAGETVVDPVLVGVLSILAPSMNDQTVQRIRTASKIIFGGVIDRVDQDSTKISRTMSLFRQRAFSISIEENGNEKIRTHSIIKQEKPLQQHKDSLLDEMPKGLNLMIGQEEAQVQNELKAEEDSTVTVEENKVEQVDGTITGKRKVIGWTAIMISIGICVVGIIMNAQDVIKMFQ</sequence>
<feature type="transmembrane region" description="Helical" evidence="8">
    <location>
        <begin position="534"/>
        <end position="553"/>
    </location>
</feature>
<keyword evidence="3" id="KW-0813">Transport</keyword>
<evidence type="ECO:0000313" key="10">
    <source>
        <dbReference type="EMBL" id="JAP95114.1"/>
    </source>
</evidence>
<feature type="transmembrane region" description="Helical" evidence="8">
    <location>
        <begin position="281"/>
        <end position="303"/>
    </location>
</feature>
<evidence type="ECO:0000256" key="3">
    <source>
        <dbReference type="ARBA" id="ARBA00022448"/>
    </source>
</evidence>
<comment type="similarity">
    <text evidence="2">Belongs to the amino acid/polyamine transporter 2 family.</text>
</comment>
<feature type="transmembrane region" description="Helical" evidence="8">
    <location>
        <begin position="351"/>
        <end position="373"/>
    </location>
</feature>
<dbReference type="PROSITE" id="PS51257">
    <property type="entry name" value="PROKAR_LIPOPROTEIN"/>
    <property type="match status" value="1"/>
</dbReference>
<feature type="transmembrane region" description="Helical" evidence="8">
    <location>
        <begin position="237"/>
        <end position="261"/>
    </location>
</feature>
<keyword evidence="5" id="KW-0029">Amino-acid transport</keyword>
<proteinExistence type="inferred from homology"/>
<feature type="transmembrane region" description="Helical" evidence="8">
    <location>
        <begin position="122"/>
        <end position="139"/>
    </location>
</feature>
<dbReference type="Pfam" id="PF01490">
    <property type="entry name" value="Aa_trans"/>
    <property type="match status" value="1"/>
</dbReference>
<comment type="subcellular location">
    <subcellularLocation>
        <location evidence="1">Membrane</location>
        <topology evidence="1">Multi-pass membrane protein</topology>
    </subcellularLocation>
</comment>
<evidence type="ECO:0000256" key="8">
    <source>
        <dbReference type="SAM" id="Phobius"/>
    </source>
</evidence>
<keyword evidence="7 8" id="KW-0472">Membrane</keyword>
<feature type="transmembrane region" description="Helical" evidence="8">
    <location>
        <begin position="12"/>
        <end position="30"/>
    </location>
</feature>
<dbReference type="GO" id="GO:0015179">
    <property type="term" value="F:L-amino acid transmembrane transporter activity"/>
    <property type="evidence" value="ECO:0007669"/>
    <property type="project" value="TreeGrafter"/>
</dbReference>
<keyword evidence="6 8" id="KW-1133">Transmembrane helix</keyword>
<dbReference type="PANTHER" id="PTHR22950">
    <property type="entry name" value="AMINO ACID TRANSPORTER"/>
    <property type="match status" value="1"/>
</dbReference>
<dbReference type="Gene3D" id="1.20.1740.10">
    <property type="entry name" value="Amino acid/polyamine transporter I"/>
    <property type="match status" value="1"/>
</dbReference>